<evidence type="ECO:0000256" key="1">
    <source>
        <dbReference type="ARBA" id="ARBA00022821"/>
    </source>
</evidence>
<evidence type="ECO:0000259" key="2">
    <source>
        <dbReference type="Pfam" id="PF23247"/>
    </source>
</evidence>
<organism evidence="3 4">
    <name type="scientific">Quercus suber</name>
    <name type="common">Cork oak</name>
    <dbReference type="NCBI Taxonomy" id="58331"/>
    <lineage>
        <taxon>Eukaryota</taxon>
        <taxon>Viridiplantae</taxon>
        <taxon>Streptophyta</taxon>
        <taxon>Embryophyta</taxon>
        <taxon>Tracheophyta</taxon>
        <taxon>Spermatophyta</taxon>
        <taxon>Magnoliopsida</taxon>
        <taxon>eudicotyledons</taxon>
        <taxon>Gunneridae</taxon>
        <taxon>Pentapetalae</taxon>
        <taxon>rosids</taxon>
        <taxon>fabids</taxon>
        <taxon>Fagales</taxon>
        <taxon>Fagaceae</taxon>
        <taxon>Quercus</taxon>
    </lineage>
</organism>
<dbReference type="Proteomes" id="UP000237347">
    <property type="component" value="Unassembled WGS sequence"/>
</dbReference>
<dbReference type="InterPro" id="IPR050905">
    <property type="entry name" value="Plant_NBS-LRR"/>
</dbReference>
<dbReference type="InterPro" id="IPR032675">
    <property type="entry name" value="LRR_dom_sf"/>
</dbReference>
<keyword evidence="4" id="KW-1185">Reference proteome</keyword>
<proteinExistence type="predicted"/>
<dbReference type="InterPro" id="IPR057135">
    <property type="entry name" value="At4g27190-like_LRR"/>
</dbReference>
<evidence type="ECO:0000313" key="3">
    <source>
        <dbReference type="EMBL" id="KAK7842991.1"/>
    </source>
</evidence>
<dbReference type="Pfam" id="PF23247">
    <property type="entry name" value="LRR_RPS2"/>
    <property type="match status" value="1"/>
</dbReference>
<dbReference type="EMBL" id="PKMF04000211">
    <property type="protein sequence ID" value="KAK7842991.1"/>
    <property type="molecule type" value="Genomic_DNA"/>
</dbReference>
<dbReference type="PANTHER" id="PTHR33463:SF203">
    <property type="entry name" value="AAA+ ATPASE DOMAIN-CONTAINING PROTEIN"/>
    <property type="match status" value="1"/>
</dbReference>
<comment type="caution">
    <text evidence="3">The sequence shown here is derived from an EMBL/GenBank/DDBJ whole genome shotgun (WGS) entry which is preliminary data.</text>
</comment>
<accession>A0AAW0KYB4</accession>
<name>A0AAW0KYB4_QUESU</name>
<evidence type="ECO:0000313" key="4">
    <source>
        <dbReference type="Proteomes" id="UP000237347"/>
    </source>
</evidence>
<protein>
    <recommendedName>
        <fullName evidence="2">Disease resistance protein At4g27190-like leucine-rich repeats domain-containing protein</fullName>
    </recommendedName>
</protein>
<dbReference type="PANTHER" id="PTHR33463">
    <property type="entry name" value="NB-ARC DOMAIN-CONTAINING PROTEIN-RELATED"/>
    <property type="match status" value="1"/>
</dbReference>
<dbReference type="SUPFAM" id="SSF52047">
    <property type="entry name" value="RNI-like"/>
    <property type="match status" value="1"/>
</dbReference>
<gene>
    <name evidence="3" type="ORF">CFP56_013191</name>
</gene>
<sequence>IIGRLKNLESIVLEDCQLLEVIFQLEELNFEESQVALVLDQLRELNLYNLPKLMHIWKKGPETIRGFGKLRLLVVWGCNSLTYLFSPSMAKLLVMLEEIQVTKCKKIEEILIRAREEEKEKNLFHKVNLILLRDLPNLKCFCNEANAFEWPSLKKMMVIRCPNLRMFVPSNLKTPELEGVYEDIEFKTSQWKGDLNATIEHIFKGKVWHILTAIISLMEEFNTCV</sequence>
<feature type="domain" description="Disease resistance protein At4g27190-like leucine-rich repeats" evidence="2">
    <location>
        <begin position="3"/>
        <end position="105"/>
    </location>
</feature>
<dbReference type="Gene3D" id="3.80.10.10">
    <property type="entry name" value="Ribonuclease Inhibitor"/>
    <property type="match status" value="1"/>
</dbReference>
<dbReference type="AlphaFoldDB" id="A0AAW0KYB4"/>
<feature type="non-terminal residue" evidence="3">
    <location>
        <position position="1"/>
    </location>
</feature>
<reference evidence="3 4" key="1">
    <citation type="journal article" date="2018" name="Sci. Data">
        <title>The draft genome sequence of cork oak.</title>
        <authorList>
            <person name="Ramos A.M."/>
            <person name="Usie A."/>
            <person name="Barbosa P."/>
            <person name="Barros P.M."/>
            <person name="Capote T."/>
            <person name="Chaves I."/>
            <person name="Simoes F."/>
            <person name="Abreu I."/>
            <person name="Carrasquinho I."/>
            <person name="Faro C."/>
            <person name="Guimaraes J.B."/>
            <person name="Mendonca D."/>
            <person name="Nobrega F."/>
            <person name="Rodrigues L."/>
            <person name="Saibo N.J.M."/>
            <person name="Varela M.C."/>
            <person name="Egas C."/>
            <person name="Matos J."/>
            <person name="Miguel C.M."/>
            <person name="Oliveira M.M."/>
            <person name="Ricardo C.P."/>
            <person name="Goncalves S."/>
        </authorList>
    </citation>
    <scope>NUCLEOTIDE SEQUENCE [LARGE SCALE GENOMIC DNA]</scope>
    <source>
        <strain evidence="4">cv. HL8</strain>
    </source>
</reference>
<keyword evidence="1" id="KW-0611">Plant defense</keyword>